<gene>
    <name evidence="1" type="ordered locus">wcw_0611</name>
</gene>
<name>D6YV18_WADCW</name>
<dbReference type="Proteomes" id="UP000001505">
    <property type="component" value="Chromosome"/>
</dbReference>
<dbReference type="KEGG" id="wch:wcw_0611"/>
<dbReference type="RefSeq" id="WP_013181704.1">
    <property type="nucleotide sequence ID" value="NC_014225.1"/>
</dbReference>
<organism evidence="1 2">
    <name type="scientific">Waddlia chondrophila (strain ATCC VR-1470 / WSU 86-1044)</name>
    <dbReference type="NCBI Taxonomy" id="716544"/>
    <lineage>
        <taxon>Bacteria</taxon>
        <taxon>Pseudomonadati</taxon>
        <taxon>Chlamydiota</taxon>
        <taxon>Chlamydiia</taxon>
        <taxon>Parachlamydiales</taxon>
        <taxon>Waddliaceae</taxon>
        <taxon>Waddlia</taxon>
    </lineage>
</organism>
<evidence type="ECO:0000313" key="2">
    <source>
        <dbReference type="Proteomes" id="UP000001505"/>
    </source>
</evidence>
<accession>D6YV18</accession>
<dbReference type="HOGENOM" id="CLU_2235501_0_0_0"/>
<sequence length="105" mass="11445">MNFNLEVSFVQRGVENLISFRSRHESNLGKISTVFGGIGLGLAGLIETISSFALSLLTLPARLVGSDLSEKFYSRACSGINMTAISATLLQYYNIFGTARDFQTE</sequence>
<reference evidence="1 2" key="1">
    <citation type="journal article" date="2010" name="PLoS ONE">
        <title>The Waddlia genome: a window into chlamydial biology.</title>
        <authorList>
            <person name="Bertelli C."/>
            <person name="Collyn F."/>
            <person name="Croxatto A."/>
            <person name="Ruckert C."/>
            <person name="Polkinghorne A."/>
            <person name="Kebbi-Beghdadi C."/>
            <person name="Goesmann A."/>
            <person name="Vaughan L."/>
            <person name="Greub G."/>
        </authorList>
    </citation>
    <scope>NUCLEOTIDE SEQUENCE [LARGE SCALE GENOMIC DNA]</scope>
    <source>
        <strain evidence="2">ATCC VR-1470 / WSU 86-1044</strain>
    </source>
</reference>
<protein>
    <submittedName>
        <fullName evidence="1">Uncharacterized protein</fullName>
    </submittedName>
</protein>
<dbReference type="STRING" id="716544.wcw_0611"/>
<dbReference type="EMBL" id="CP001928">
    <property type="protein sequence ID" value="ADI37979.1"/>
    <property type="molecule type" value="Genomic_DNA"/>
</dbReference>
<dbReference type="AlphaFoldDB" id="D6YV18"/>
<keyword evidence="2" id="KW-1185">Reference proteome</keyword>
<proteinExistence type="predicted"/>
<evidence type="ECO:0000313" key="1">
    <source>
        <dbReference type="EMBL" id="ADI37979.1"/>
    </source>
</evidence>